<keyword evidence="4" id="KW-1185">Reference proteome</keyword>
<dbReference type="AlphaFoldDB" id="A0A1I4C9R6"/>
<dbReference type="GO" id="GO:0016787">
    <property type="term" value="F:hydrolase activity"/>
    <property type="evidence" value="ECO:0007669"/>
    <property type="project" value="UniProtKB-KW"/>
</dbReference>
<evidence type="ECO:0000313" key="3">
    <source>
        <dbReference type="EMBL" id="SFK77914.1"/>
    </source>
</evidence>
<evidence type="ECO:0000313" key="4">
    <source>
        <dbReference type="Proteomes" id="UP000199607"/>
    </source>
</evidence>
<protein>
    <submittedName>
        <fullName evidence="3">Pimeloyl-ACP methyl ester carboxylesterase</fullName>
    </submittedName>
</protein>
<name>A0A1I4C9R6_9EURY</name>
<dbReference type="PRINTS" id="PR00412">
    <property type="entry name" value="EPOXHYDRLASE"/>
</dbReference>
<keyword evidence="1" id="KW-0378">Hydrolase</keyword>
<sequence length="292" mass="32023">MSLDGSPESKQYRTAEPGYVVVVDDTRLHYRTAGEGETVVFLHAGVADSRLWDRQLETFADQYHVVVYDLRGYGKSELPPQPYAHYRDLELLLDTLNVGTAHFVGASMGGSVVLDFALVNPDRVQSLTLVAPAVGGYEFTDEATLAGWEAAETAYEAGEFDRAADIESEMWLAGPTRTLDDVDSECRELVQTMLRQHYDLDTAEAAEEGLNPPAVGRLDELAVPVLVVSGALDSPDMAAITARLERELAYVRCETVDDAAHLPSLERPDEFDELLASFLDDVDESSSTEEGM</sequence>
<dbReference type="SUPFAM" id="SSF53474">
    <property type="entry name" value="alpha/beta-Hydrolases"/>
    <property type="match status" value="1"/>
</dbReference>
<proteinExistence type="predicted"/>
<reference evidence="4" key="1">
    <citation type="submission" date="2016-10" db="EMBL/GenBank/DDBJ databases">
        <authorList>
            <person name="Varghese N."/>
            <person name="Submissions S."/>
        </authorList>
    </citation>
    <scope>NUCLEOTIDE SEQUENCE [LARGE SCALE GENOMIC DNA]</scope>
    <source>
        <strain evidence="4">CGMCC 1.7738</strain>
    </source>
</reference>
<dbReference type="PRINTS" id="PR00111">
    <property type="entry name" value="ABHYDROLASE"/>
</dbReference>
<dbReference type="InterPro" id="IPR000639">
    <property type="entry name" value="Epox_hydrolase-like"/>
</dbReference>
<dbReference type="InterPro" id="IPR029058">
    <property type="entry name" value="AB_hydrolase_fold"/>
</dbReference>
<accession>A0A1I4C9R6</accession>
<organism evidence="3 4">
    <name type="scientific">Halogranum rubrum</name>
    <dbReference type="NCBI Taxonomy" id="553466"/>
    <lineage>
        <taxon>Archaea</taxon>
        <taxon>Methanobacteriati</taxon>
        <taxon>Methanobacteriota</taxon>
        <taxon>Stenosarchaea group</taxon>
        <taxon>Halobacteria</taxon>
        <taxon>Halobacteriales</taxon>
        <taxon>Haloferacaceae</taxon>
    </lineage>
</organism>
<dbReference type="Gene3D" id="3.40.50.1820">
    <property type="entry name" value="alpha/beta hydrolase"/>
    <property type="match status" value="1"/>
</dbReference>
<dbReference type="RefSeq" id="WP_089866605.1">
    <property type="nucleotide sequence ID" value="NZ_FOTC01000001.1"/>
</dbReference>
<dbReference type="GO" id="GO:0016020">
    <property type="term" value="C:membrane"/>
    <property type="evidence" value="ECO:0007669"/>
    <property type="project" value="TreeGrafter"/>
</dbReference>
<dbReference type="PANTHER" id="PTHR43798:SF31">
    <property type="entry name" value="AB HYDROLASE SUPERFAMILY PROTEIN YCLE"/>
    <property type="match status" value="1"/>
</dbReference>
<dbReference type="STRING" id="553466.SAMN04487950_1052"/>
<gene>
    <name evidence="3" type="ORF">SAMN04487950_1052</name>
</gene>
<dbReference type="InterPro" id="IPR050266">
    <property type="entry name" value="AB_hydrolase_sf"/>
</dbReference>
<dbReference type="InterPro" id="IPR000073">
    <property type="entry name" value="AB_hydrolase_1"/>
</dbReference>
<dbReference type="Proteomes" id="UP000199607">
    <property type="component" value="Unassembled WGS sequence"/>
</dbReference>
<dbReference type="PANTHER" id="PTHR43798">
    <property type="entry name" value="MONOACYLGLYCEROL LIPASE"/>
    <property type="match status" value="1"/>
</dbReference>
<evidence type="ECO:0000256" key="1">
    <source>
        <dbReference type="ARBA" id="ARBA00022801"/>
    </source>
</evidence>
<dbReference type="Pfam" id="PF00561">
    <property type="entry name" value="Abhydrolase_1"/>
    <property type="match status" value="1"/>
</dbReference>
<feature type="domain" description="AB hydrolase-1" evidence="2">
    <location>
        <begin position="38"/>
        <end position="268"/>
    </location>
</feature>
<evidence type="ECO:0000259" key="2">
    <source>
        <dbReference type="Pfam" id="PF00561"/>
    </source>
</evidence>
<dbReference type="EMBL" id="FOTC01000001">
    <property type="protein sequence ID" value="SFK77914.1"/>
    <property type="molecule type" value="Genomic_DNA"/>
</dbReference>